<dbReference type="WBParaSite" id="Csp11.Scaffold606.g5700.t1">
    <property type="protein sequence ID" value="Csp11.Scaffold606.g5700.t1"/>
    <property type="gene ID" value="Csp11.Scaffold606.g5700"/>
</dbReference>
<feature type="repeat" description="WD" evidence="6">
    <location>
        <begin position="200"/>
        <end position="240"/>
    </location>
</feature>
<keyword evidence="3" id="KW-0963">Cytoplasm</keyword>
<evidence type="ECO:0000259" key="8">
    <source>
        <dbReference type="PROSITE" id="PS51394"/>
    </source>
</evidence>
<dbReference type="PANTHER" id="PTHR19849:SF0">
    <property type="entry name" value="PHOSPHOLIPASE A-2-ACTIVATING PROTEIN"/>
    <property type="match status" value="1"/>
</dbReference>
<dbReference type="GO" id="GO:0043161">
    <property type="term" value="P:proteasome-mediated ubiquitin-dependent protein catabolic process"/>
    <property type="evidence" value="ECO:0007669"/>
    <property type="project" value="TreeGrafter"/>
</dbReference>
<sequence>MAEPIVAEEPMDIQNIESYSIAQVLEAHRSDAKALAVTGSGVLISGGRDETVQWWGRKAGKYQKTLAFKQPDGQVVNSLAYADMTDGWRLFVGRKDGCIAVYASGSQEPVTVFKEHTQNVCCLHVNQKNTHLLSGSWDASVVIFPIAEMNNDSFTAHKCFGHTLSVWALASFPELPDHYLTASADKTIRLWRVDQAKAVFKGHTDVVRALAVLSNTHFLSAGNDGHIIYWDVASHAMLGKFHTHSHDFIYSMTMSDSHLLTTGEDGTLEFWNMDTQANGEFSVLSEQVIQLPTTTSWDAKVLINSDIAVSGSDGRIYIFSNSPDRQASQDVKEAFDAEVVAKLAVKLSRQEEEAAGTVTIKVDVDDRPTQLDLHYRKGTDPGLCAQEFIQENNLPMHHLEEIIRFIKDRIPEARAFDVKSGKKVIVDGEEYDYALSVSLGSGSDMKMPFNVNESPEFAAQRFVERKGLPVSVIPALAGMISQEMDKLSRGASVSSGGYEDPFTGGGRYVPGGSSNSVQGAADPFTGSGRYVPGGNSGSNDQNGFSGDPLTGDGGYRAAVENNGQHAVPLSSIKQDKKRPRGPLVPVPEYYITGLTGKGEKAIAKLKELNDKQDAYQLSTDQINCLEELFHLPTTSNYSSELAQSAFDTALQWPVEHLTPVLDFFRIALSHESLNTYFCTGERGQELVMKLIAILVSDPADFTVKVMVCRSIGNAFAHPAGRLLFATTELSTLAPLVIRQLHHDKAPLQSSAATALANWAYALLKQSEKVEQMGPREDLLRAIITGIEKVTSFGFMNEDAITRLLQAIVTDMWGDTTVILNRNMAAIAARLKDATQNEGTKSIARDIVEMTHAV</sequence>
<name>A0A1I7TGH1_9PELO</name>
<evidence type="ECO:0000256" key="3">
    <source>
        <dbReference type="ARBA" id="ARBA00022490"/>
    </source>
</evidence>
<proteinExistence type="inferred from homology"/>
<evidence type="ECO:0000256" key="1">
    <source>
        <dbReference type="ARBA" id="ARBA00004496"/>
    </source>
</evidence>
<evidence type="ECO:0000256" key="5">
    <source>
        <dbReference type="ARBA" id="ARBA00022737"/>
    </source>
</evidence>
<dbReference type="CDD" id="cd00200">
    <property type="entry name" value="WD40"/>
    <property type="match status" value="1"/>
</dbReference>
<dbReference type="PROSITE" id="PS51394">
    <property type="entry name" value="PFU"/>
    <property type="match status" value="1"/>
</dbReference>
<feature type="domain" description="PFU" evidence="8">
    <location>
        <begin position="395"/>
        <end position="494"/>
    </location>
</feature>
<feature type="repeat" description="WD" evidence="6">
    <location>
        <begin position="159"/>
        <end position="201"/>
    </location>
</feature>
<dbReference type="GO" id="GO:0010992">
    <property type="term" value="P:ubiquitin recycling"/>
    <property type="evidence" value="ECO:0007669"/>
    <property type="project" value="TreeGrafter"/>
</dbReference>
<dbReference type="SMART" id="SM00320">
    <property type="entry name" value="WD40"/>
    <property type="match status" value="7"/>
</dbReference>
<dbReference type="InterPro" id="IPR015155">
    <property type="entry name" value="PFU"/>
</dbReference>
<dbReference type="Pfam" id="PF08324">
    <property type="entry name" value="PUL"/>
    <property type="match status" value="1"/>
</dbReference>
<dbReference type="STRING" id="1561998.A0A1I7TGH1"/>
<dbReference type="InterPro" id="IPR013535">
    <property type="entry name" value="PUL_dom"/>
</dbReference>
<dbReference type="GO" id="GO:0043130">
    <property type="term" value="F:ubiquitin binding"/>
    <property type="evidence" value="ECO:0007669"/>
    <property type="project" value="TreeGrafter"/>
</dbReference>
<dbReference type="PANTHER" id="PTHR19849">
    <property type="entry name" value="PHOSPHOLIPASE A-2-ACTIVATING PROTEIN"/>
    <property type="match status" value="1"/>
</dbReference>
<dbReference type="Gene3D" id="3.10.20.870">
    <property type="entry name" value="PFU (PLAA family ubiquitin binding), C-terminal domain"/>
    <property type="match status" value="2"/>
</dbReference>
<dbReference type="GO" id="GO:0005737">
    <property type="term" value="C:cytoplasm"/>
    <property type="evidence" value="ECO:0007669"/>
    <property type="project" value="UniProtKB-SubCell"/>
</dbReference>
<organism evidence="10 11">
    <name type="scientific">Caenorhabditis tropicalis</name>
    <dbReference type="NCBI Taxonomy" id="1561998"/>
    <lineage>
        <taxon>Eukaryota</taxon>
        <taxon>Metazoa</taxon>
        <taxon>Ecdysozoa</taxon>
        <taxon>Nematoda</taxon>
        <taxon>Chromadorea</taxon>
        <taxon>Rhabditida</taxon>
        <taxon>Rhabditina</taxon>
        <taxon>Rhabditomorpha</taxon>
        <taxon>Rhabditoidea</taxon>
        <taxon>Rhabditidae</taxon>
        <taxon>Peloderinae</taxon>
        <taxon>Caenorhabditis</taxon>
    </lineage>
</organism>
<dbReference type="InterPro" id="IPR015943">
    <property type="entry name" value="WD40/YVTN_repeat-like_dom_sf"/>
</dbReference>
<dbReference type="Pfam" id="PF00400">
    <property type="entry name" value="WD40"/>
    <property type="match status" value="4"/>
</dbReference>
<comment type="subcellular location">
    <subcellularLocation>
        <location evidence="1">Cytoplasm</location>
    </subcellularLocation>
</comment>
<evidence type="ECO:0000313" key="11">
    <source>
        <dbReference type="WBParaSite" id="Csp11.Scaffold606.g5700.t1"/>
    </source>
</evidence>
<accession>A0A1I7TGH1</accession>
<dbReference type="PROSITE" id="PS50294">
    <property type="entry name" value="WD_REPEATS_REGION"/>
    <property type="match status" value="1"/>
</dbReference>
<dbReference type="PROSITE" id="PS50082">
    <property type="entry name" value="WD_REPEATS_2"/>
    <property type="match status" value="3"/>
</dbReference>
<dbReference type="InterPro" id="IPR001680">
    <property type="entry name" value="WD40_rpt"/>
</dbReference>
<evidence type="ECO:0000256" key="7">
    <source>
        <dbReference type="SAM" id="MobiDB-lite"/>
    </source>
</evidence>
<dbReference type="Proteomes" id="UP000095282">
    <property type="component" value="Unplaced"/>
</dbReference>
<evidence type="ECO:0000256" key="2">
    <source>
        <dbReference type="ARBA" id="ARBA00008495"/>
    </source>
</evidence>
<feature type="region of interest" description="Disordered" evidence="7">
    <location>
        <begin position="504"/>
        <end position="557"/>
    </location>
</feature>
<dbReference type="InterPro" id="IPR038122">
    <property type="entry name" value="PFU_sf"/>
</dbReference>
<feature type="domain" description="PUL" evidence="9">
    <location>
        <begin position="582"/>
        <end position="849"/>
    </location>
</feature>
<keyword evidence="4 6" id="KW-0853">WD repeat</keyword>
<dbReference type="AlphaFoldDB" id="A0A1I7TGH1"/>
<keyword evidence="5" id="KW-0677">Repeat</keyword>
<evidence type="ECO:0000256" key="6">
    <source>
        <dbReference type="PROSITE-ProRule" id="PRU00221"/>
    </source>
</evidence>
<keyword evidence="10" id="KW-1185">Reference proteome</keyword>
<feature type="repeat" description="WD" evidence="6">
    <location>
        <begin position="25"/>
        <end position="65"/>
    </location>
</feature>
<dbReference type="Pfam" id="PF09070">
    <property type="entry name" value="PFU"/>
    <property type="match status" value="2"/>
</dbReference>
<evidence type="ECO:0000259" key="9">
    <source>
        <dbReference type="PROSITE" id="PS51396"/>
    </source>
</evidence>
<dbReference type="eggNOG" id="KOG0301">
    <property type="taxonomic scope" value="Eukaryota"/>
</dbReference>
<dbReference type="GO" id="GO:0005634">
    <property type="term" value="C:nucleus"/>
    <property type="evidence" value="ECO:0007669"/>
    <property type="project" value="TreeGrafter"/>
</dbReference>
<comment type="similarity">
    <text evidence="2">Belongs to the WD repeat PLAP family.</text>
</comment>
<dbReference type="SUPFAM" id="SSF48371">
    <property type="entry name" value="ARM repeat"/>
    <property type="match status" value="1"/>
</dbReference>
<dbReference type="SUPFAM" id="SSF50978">
    <property type="entry name" value="WD40 repeat-like"/>
    <property type="match status" value="1"/>
</dbReference>
<evidence type="ECO:0000256" key="4">
    <source>
        <dbReference type="ARBA" id="ARBA00022574"/>
    </source>
</evidence>
<dbReference type="PROSITE" id="PS51396">
    <property type="entry name" value="PUL"/>
    <property type="match status" value="1"/>
</dbReference>
<dbReference type="Gene3D" id="1.25.10.10">
    <property type="entry name" value="Leucine-rich Repeat Variant"/>
    <property type="match status" value="1"/>
</dbReference>
<evidence type="ECO:0000313" key="10">
    <source>
        <dbReference type="Proteomes" id="UP000095282"/>
    </source>
</evidence>
<dbReference type="Gene3D" id="2.130.10.10">
    <property type="entry name" value="YVTN repeat-like/Quinoprotein amine dehydrogenase"/>
    <property type="match status" value="1"/>
</dbReference>
<reference evidence="11" key="1">
    <citation type="submission" date="2016-11" db="UniProtKB">
        <authorList>
            <consortium name="WormBaseParasite"/>
        </authorList>
    </citation>
    <scope>IDENTIFICATION</scope>
</reference>
<dbReference type="InterPro" id="IPR036322">
    <property type="entry name" value="WD40_repeat_dom_sf"/>
</dbReference>
<dbReference type="InterPro" id="IPR011989">
    <property type="entry name" value="ARM-like"/>
</dbReference>
<protein>
    <submittedName>
        <fullName evidence="11">WD_REPEATS_REGION domain-containing protein</fullName>
    </submittedName>
</protein>
<dbReference type="InterPro" id="IPR016024">
    <property type="entry name" value="ARM-type_fold"/>
</dbReference>